<reference evidence="5 6" key="1">
    <citation type="submission" date="2020-04" db="EMBL/GenBank/DDBJ databases">
        <title>Pseudomonas crami sp. nov., a novel proteolytic bacterial species isolated from cream.</title>
        <authorList>
            <person name="Hofmann K."/>
            <person name="Woller A."/>
            <person name="Huptas C."/>
            <person name="Wenning M."/>
            <person name="Scherer S."/>
            <person name="Doll E.V."/>
        </authorList>
    </citation>
    <scope>NUCLEOTIDE SEQUENCE [LARGE SCALE GENOMIC DNA]</scope>
    <source>
        <strain evidence="3 6">WS 5096</strain>
        <strain evidence="4 5">WS 5106</strain>
    </source>
</reference>
<feature type="compositionally biased region" description="Polar residues" evidence="1">
    <location>
        <begin position="1065"/>
        <end position="1089"/>
    </location>
</feature>
<feature type="region of interest" description="Disordered" evidence="1">
    <location>
        <begin position="10"/>
        <end position="57"/>
    </location>
</feature>
<evidence type="ECO:0000259" key="2">
    <source>
        <dbReference type="Pfam" id="PF20178"/>
    </source>
</evidence>
<evidence type="ECO:0000313" key="4">
    <source>
        <dbReference type="EMBL" id="MBC2408572.1"/>
    </source>
</evidence>
<proteinExistence type="predicted"/>
<evidence type="ECO:0000313" key="3">
    <source>
        <dbReference type="EMBL" id="MBC2382190.1"/>
    </source>
</evidence>
<feature type="compositionally biased region" description="Polar residues" evidence="1">
    <location>
        <begin position="10"/>
        <end position="21"/>
    </location>
</feature>
<protein>
    <recommendedName>
        <fullName evidence="2">Dermonecrotic toxin N-terminal domain-containing protein</fullName>
    </recommendedName>
</protein>
<feature type="domain" description="Dermonecrotic toxin N-terminal" evidence="2">
    <location>
        <begin position="489"/>
        <end position="747"/>
    </location>
</feature>
<dbReference type="Proteomes" id="UP000534677">
    <property type="component" value="Unassembled WGS sequence"/>
</dbReference>
<feature type="compositionally biased region" description="Pro residues" evidence="1">
    <location>
        <begin position="45"/>
        <end position="56"/>
    </location>
</feature>
<feature type="region of interest" description="Disordered" evidence="1">
    <location>
        <begin position="1056"/>
        <end position="1089"/>
    </location>
</feature>
<evidence type="ECO:0000256" key="1">
    <source>
        <dbReference type="SAM" id="MobiDB-lite"/>
    </source>
</evidence>
<dbReference type="InterPro" id="IPR046673">
    <property type="entry name" value="ToxA_N"/>
</dbReference>
<dbReference type="Pfam" id="PF20178">
    <property type="entry name" value="ToxA_N"/>
    <property type="match status" value="2"/>
</dbReference>
<keyword evidence="6" id="KW-1185">Reference proteome</keyword>
<evidence type="ECO:0000313" key="5">
    <source>
        <dbReference type="Proteomes" id="UP000520513"/>
    </source>
</evidence>
<dbReference type="AlphaFoldDB" id="A0A7X1AQ39"/>
<dbReference type="Proteomes" id="UP000520513">
    <property type="component" value="Unassembled WGS sequence"/>
</dbReference>
<dbReference type="RefSeq" id="WP_185708172.1">
    <property type="nucleotide sequence ID" value="NZ_JAAXCY010000008.1"/>
</dbReference>
<sequence>MFALGHALMHQSSVQRNTHSHQPPKPNVENTPVAPASTPSTFAPDTPPLPTSPGIPPATVKYPGLAKRFNVSDQQAFLIQHDDLTLAMQRLQGQQPNFKAFVQAQLEEAFPDVRPLNAETLSFNRYRSEDDIETLESSEPLMTALARTIQQIQATPNKLLHGERDIRTGFITQQTSSDAAVPAVTSGTLQTIARTIATQYPAVLEDFWTTPRPTERNPKVMESPQNQLLTLHKQQLSTLTALRVSDGTLTAASKNLIDSALQHPTLAEREKAFTDGARPGVYPLTIDDGTEHGALLAGTFLITQTDGSFSTPPPWPKGKSLRLDDAHGPVVLYTPGEGFEEFATPAQARQALAKRLDEGGANADLLLQTVPLALQNGTEPPTGEDLMLSAAPLDGDVLAEGIPWMLKRQQAEAEASQRKDPLSSEAIDDAADWSYLLDGSNALQARNQALADKLQPEWLKNLNPAQEALFARLEQAQEKSVDALTPLLESIPSLATFTRDRMNEAIKKSYPNAVVDADQLMVQVRTRTHINNGRKTSSHTPFEKNTRVSLTDLALKNPTEFPAGESATFTQTTFKLPLTDKQGKPVLDTDGKPVVLDTDQLKTLVNSADVGGEYTALLKKELATDAVAGKAGERRDAWKASQADLMSKEAFLAELNPDAYKAEAKNDKTSKRGAQWVAAVLDHPDPANRPLVDGETIVTHTLVQRGLPVQGVMVIGNSKDAEQVLYTPNAPDGITFREVASQQALNTLLDKNEWKLYTAGRKSPVNKDDVAKAKETLNKHKFDLARNPAAAIDTFVKALKLTGDASTLAPMTGNSLDELYKQHVQLVIDKADHQSVSSAEVKAQSTANKVQFGIDVALIFMDLLPVVGKGASTALRLGKAGVTALRVNARVLPKLIKNPALGRAIYADFSTAGAGIPLIRTSPLRPVAKTSLRAIEPVPRAMPRALQTPGGSSPATSSTSRGVVANAEQPAITHITRDLSAFAVPDEVIRGTVLGSNGTYNVGGTWYVRFTDSTGLNKVYQIESPFHVNSGRVNIIDPHLPSSASRSARRQVTLQSAGNGEWRLASNQGGVNTPSQKRSPLKGNSLTNASATPQLANHQDWQSIVDSGFHNGQPVYIHYTSRAGSEAIAQQQSINDLARAERRAGSKGGVYVNPPGQQFNGENVENLLFLGNERYVGSGDYMVIFSTDQTPVNLGAVTTGSQFVELKMDKAIKLTPSNFLYLGPNKFPNYFG</sequence>
<feature type="domain" description="Dermonecrotic toxin N-terminal" evidence="2">
    <location>
        <begin position="135"/>
        <end position="357"/>
    </location>
</feature>
<comment type="caution">
    <text evidence="4">The sequence shown here is derived from an EMBL/GenBank/DDBJ whole genome shotgun (WGS) entry which is preliminary data.</text>
</comment>
<gene>
    <name evidence="3" type="ORF">HF209_14645</name>
    <name evidence="4" type="ORF">HF257_21370</name>
</gene>
<evidence type="ECO:0000313" key="6">
    <source>
        <dbReference type="Proteomes" id="UP000534677"/>
    </source>
</evidence>
<accession>A0A7X1AQ39</accession>
<dbReference type="EMBL" id="JAAXCY010000008">
    <property type="protein sequence ID" value="MBC2408572.1"/>
    <property type="molecule type" value="Genomic_DNA"/>
</dbReference>
<name>A0A7X1AQ39_9PSED</name>
<dbReference type="EMBL" id="JAAXCZ010000006">
    <property type="protein sequence ID" value="MBC2382190.1"/>
    <property type="molecule type" value="Genomic_DNA"/>
</dbReference>
<organism evidence="4 5">
    <name type="scientific">Pseudomonas cremoris</name>
    <dbReference type="NCBI Taxonomy" id="2724178"/>
    <lineage>
        <taxon>Bacteria</taxon>
        <taxon>Pseudomonadati</taxon>
        <taxon>Pseudomonadota</taxon>
        <taxon>Gammaproteobacteria</taxon>
        <taxon>Pseudomonadales</taxon>
        <taxon>Pseudomonadaceae</taxon>
        <taxon>Pseudomonas</taxon>
    </lineage>
</organism>